<reference evidence="1" key="2">
    <citation type="journal article" date="2015" name="Data Brief">
        <title>Shoot transcriptome of the giant reed, Arundo donax.</title>
        <authorList>
            <person name="Barrero R.A."/>
            <person name="Guerrero F.D."/>
            <person name="Moolhuijzen P."/>
            <person name="Goolsby J.A."/>
            <person name="Tidwell J."/>
            <person name="Bellgard S.E."/>
            <person name="Bellgard M.I."/>
        </authorList>
    </citation>
    <scope>NUCLEOTIDE SEQUENCE</scope>
    <source>
        <tissue evidence="1">Shoot tissue taken approximately 20 cm above the soil surface</tissue>
    </source>
</reference>
<name>A0A0A8ZH95_ARUDO</name>
<evidence type="ECO:0000313" key="1">
    <source>
        <dbReference type="EMBL" id="JAD34247.1"/>
    </source>
</evidence>
<dbReference type="AlphaFoldDB" id="A0A0A8ZH95"/>
<reference evidence="1" key="1">
    <citation type="submission" date="2014-09" db="EMBL/GenBank/DDBJ databases">
        <authorList>
            <person name="Magalhaes I.L.F."/>
            <person name="Oliveira U."/>
            <person name="Santos F.R."/>
            <person name="Vidigal T.H.D.A."/>
            <person name="Brescovit A.D."/>
            <person name="Santos A.J."/>
        </authorList>
    </citation>
    <scope>NUCLEOTIDE SEQUENCE</scope>
    <source>
        <tissue evidence="1">Shoot tissue taken approximately 20 cm above the soil surface</tissue>
    </source>
</reference>
<dbReference type="EMBL" id="GBRH01263648">
    <property type="protein sequence ID" value="JAD34247.1"/>
    <property type="molecule type" value="Transcribed_RNA"/>
</dbReference>
<proteinExistence type="predicted"/>
<sequence>MFLTSAFSDDHFHGNLAIVCNKFLCALNALLIQCFFHYTFVLKSLTFKWYTSFVQ</sequence>
<protein>
    <submittedName>
        <fullName evidence="1">Uncharacterized protein</fullName>
    </submittedName>
</protein>
<organism evidence="1">
    <name type="scientific">Arundo donax</name>
    <name type="common">Giant reed</name>
    <name type="synonym">Donax arundinaceus</name>
    <dbReference type="NCBI Taxonomy" id="35708"/>
    <lineage>
        <taxon>Eukaryota</taxon>
        <taxon>Viridiplantae</taxon>
        <taxon>Streptophyta</taxon>
        <taxon>Embryophyta</taxon>
        <taxon>Tracheophyta</taxon>
        <taxon>Spermatophyta</taxon>
        <taxon>Magnoliopsida</taxon>
        <taxon>Liliopsida</taxon>
        <taxon>Poales</taxon>
        <taxon>Poaceae</taxon>
        <taxon>PACMAD clade</taxon>
        <taxon>Arundinoideae</taxon>
        <taxon>Arundineae</taxon>
        <taxon>Arundo</taxon>
    </lineage>
</organism>
<accession>A0A0A8ZH95</accession>